<keyword evidence="8 10" id="KW-0472">Membrane</keyword>
<evidence type="ECO:0000256" key="4">
    <source>
        <dbReference type="ARBA" id="ARBA00022448"/>
    </source>
</evidence>
<protein>
    <recommendedName>
        <fullName evidence="13">MARVEL domain-containing protein</fullName>
    </recommendedName>
</protein>
<feature type="transmembrane region" description="Helical" evidence="10">
    <location>
        <begin position="79"/>
        <end position="98"/>
    </location>
</feature>
<organism evidence="11 12">
    <name type="scientific">Araneus ventricosus</name>
    <name type="common">Orbweaver spider</name>
    <name type="synonym">Epeira ventricosa</name>
    <dbReference type="NCBI Taxonomy" id="182803"/>
    <lineage>
        <taxon>Eukaryota</taxon>
        <taxon>Metazoa</taxon>
        <taxon>Ecdysozoa</taxon>
        <taxon>Arthropoda</taxon>
        <taxon>Chelicerata</taxon>
        <taxon>Arachnida</taxon>
        <taxon>Araneae</taxon>
        <taxon>Araneomorphae</taxon>
        <taxon>Entelegynae</taxon>
        <taxon>Araneoidea</taxon>
        <taxon>Araneidae</taxon>
        <taxon>Araneus</taxon>
    </lineage>
</organism>
<dbReference type="GO" id="GO:0015232">
    <property type="term" value="F:heme transmembrane transporter activity"/>
    <property type="evidence" value="ECO:0007669"/>
    <property type="project" value="InterPro"/>
</dbReference>
<feature type="transmembrane region" description="Helical" evidence="10">
    <location>
        <begin position="7"/>
        <end position="30"/>
    </location>
</feature>
<dbReference type="GO" id="GO:0005765">
    <property type="term" value="C:lysosomal membrane"/>
    <property type="evidence" value="ECO:0007669"/>
    <property type="project" value="UniProtKB-SubCell"/>
</dbReference>
<evidence type="ECO:0008006" key="13">
    <source>
        <dbReference type="Google" id="ProtNLM"/>
    </source>
</evidence>
<dbReference type="AlphaFoldDB" id="A0A4Y2AD14"/>
<keyword evidence="9" id="KW-0458">Lysosome</keyword>
<proteinExistence type="inferred from homology"/>
<dbReference type="GO" id="GO:0010008">
    <property type="term" value="C:endosome membrane"/>
    <property type="evidence" value="ECO:0007669"/>
    <property type="project" value="UniProtKB-SubCell"/>
</dbReference>
<keyword evidence="7 10" id="KW-1133">Transmembrane helix</keyword>
<dbReference type="PANTHER" id="PTHR31525">
    <property type="entry name" value="HEME TRANSPORTER HRG1"/>
    <property type="match status" value="1"/>
</dbReference>
<evidence type="ECO:0000313" key="11">
    <source>
        <dbReference type="EMBL" id="GBL77165.1"/>
    </source>
</evidence>
<feature type="transmembrane region" description="Helical" evidence="10">
    <location>
        <begin position="110"/>
        <end position="134"/>
    </location>
</feature>
<evidence type="ECO:0000256" key="1">
    <source>
        <dbReference type="ARBA" id="ARBA00004155"/>
    </source>
</evidence>
<evidence type="ECO:0000256" key="5">
    <source>
        <dbReference type="ARBA" id="ARBA00022692"/>
    </source>
</evidence>
<keyword evidence="12" id="KW-1185">Reference proteome</keyword>
<dbReference type="PANTHER" id="PTHR31525:SF1">
    <property type="entry name" value="HEME TRANSPORTER HRG1"/>
    <property type="match status" value="1"/>
</dbReference>
<dbReference type="GO" id="GO:0020037">
    <property type="term" value="F:heme binding"/>
    <property type="evidence" value="ECO:0007669"/>
    <property type="project" value="TreeGrafter"/>
</dbReference>
<dbReference type="GO" id="GO:0005886">
    <property type="term" value="C:plasma membrane"/>
    <property type="evidence" value="ECO:0007669"/>
    <property type="project" value="TreeGrafter"/>
</dbReference>
<gene>
    <name evidence="11" type="ORF">AVEN_12790_1</name>
</gene>
<dbReference type="InterPro" id="IPR026218">
    <property type="entry name" value="HRG"/>
</dbReference>
<evidence type="ECO:0000256" key="8">
    <source>
        <dbReference type="ARBA" id="ARBA00023136"/>
    </source>
</evidence>
<evidence type="ECO:0000256" key="2">
    <source>
        <dbReference type="ARBA" id="ARBA00004337"/>
    </source>
</evidence>
<dbReference type="PROSITE" id="PS51257">
    <property type="entry name" value="PROKAR_LIPOPROTEIN"/>
    <property type="match status" value="1"/>
</dbReference>
<keyword evidence="6" id="KW-0967">Endosome</keyword>
<keyword evidence="4" id="KW-0813">Transport</keyword>
<evidence type="ECO:0000256" key="6">
    <source>
        <dbReference type="ARBA" id="ARBA00022753"/>
    </source>
</evidence>
<evidence type="ECO:0000256" key="10">
    <source>
        <dbReference type="SAM" id="Phobius"/>
    </source>
</evidence>
<comment type="similarity">
    <text evidence="3">Belongs to the HRG family.</text>
</comment>
<dbReference type="EMBL" id="BGPR01000011">
    <property type="protein sequence ID" value="GBL77165.1"/>
    <property type="molecule type" value="Genomic_DNA"/>
</dbReference>
<dbReference type="OrthoDB" id="6420097at2759"/>
<evidence type="ECO:0000256" key="7">
    <source>
        <dbReference type="ARBA" id="ARBA00022989"/>
    </source>
</evidence>
<feature type="transmembrane region" description="Helical" evidence="10">
    <location>
        <begin position="36"/>
        <end position="58"/>
    </location>
</feature>
<name>A0A4Y2AD14_ARAVE</name>
<keyword evidence="5 10" id="KW-0812">Transmembrane</keyword>
<comment type="subcellular location">
    <subcellularLocation>
        <location evidence="2">Endosome membrane</location>
        <topology evidence="2">Multi-pass membrane protein</topology>
    </subcellularLocation>
    <subcellularLocation>
        <location evidence="1">Lysosome membrane</location>
        <topology evidence="1">Multi-pass membrane protein</topology>
    </subcellularLocation>
</comment>
<dbReference type="Proteomes" id="UP000499080">
    <property type="component" value="Unassembled WGS sequence"/>
</dbReference>
<evidence type="ECO:0000256" key="3">
    <source>
        <dbReference type="ARBA" id="ARBA00006203"/>
    </source>
</evidence>
<sequence>MYKTYSVIFAGLSLISCPLGIAAFVYFLFFASNINAAVWSLLFAVLSACSLHLFILFLRRTINNWYQENHLDSIASFGLVVFLLSNVALGVYLSLAITRHQKFALEDFNYFSAASCSALTSLWALTLFISALFYRNYMLKNPPLLQRYRSYS</sequence>
<evidence type="ECO:0000313" key="12">
    <source>
        <dbReference type="Proteomes" id="UP000499080"/>
    </source>
</evidence>
<comment type="caution">
    <text evidence="11">The sequence shown here is derived from an EMBL/GenBank/DDBJ whole genome shotgun (WGS) entry which is preliminary data.</text>
</comment>
<evidence type="ECO:0000256" key="9">
    <source>
        <dbReference type="ARBA" id="ARBA00023228"/>
    </source>
</evidence>
<reference evidence="11 12" key="1">
    <citation type="journal article" date="2019" name="Sci. Rep.">
        <title>Orb-weaving spider Araneus ventricosus genome elucidates the spidroin gene catalogue.</title>
        <authorList>
            <person name="Kono N."/>
            <person name="Nakamura H."/>
            <person name="Ohtoshi R."/>
            <person name="Moran D.A.P."/>
            <person name="Shinohara A."/>
            <person name="Yoshida Y."/>
            <person name="Fujiwara M."/>
            <person name="Mori M."/>
            <person name="Tomita M."/>
            <person name="Arakawa K."/>
        </authorList>
    </citation>
    <scope>NUCLEOTIDE SEQUENCE [LARGE SCALE GENOMIC DNA]</scope>
</reference>
<accession>A0A4Y2AD14</accession>